<dbReference type="CDD" id="cd03193">
    <property type="entry name" value="GST_C_Metaxin"/>
    <property type="match status" value="1"/>
</dbReference>
<dbReference type="InterPro" id="IPR012336">
    <property type="entry name" value="Thioredoxin-like_fold"/>
</dbReference>
<dbReference type="eggNOG" id="KOG4244">
    <property type="taxonomic scope" value="Eukaryota"/>
</dbReference>
<dbReference type="KEGG" id="dpx:DAPPUDRAFT_304539"/>
<dbReference type="AlphaFoldDB" id="E9HUQ9"/>
<reference evidence="5 6" key="1">
    <citation type="journal article" date="2011" name="Science">
        <title>The ecoresponsive genome of Daphnia pulex.</title>
        <authorList>
            <person name="Colbourne J.K."/>
            <person name="Pfrender M.E."/>
            <person name="Gilbert D."/>
            <person name="Thomas W.K."/>
            <person name="Tucker A."/>
            <person name="Oakley T.H."/>
            <person name="Tokishita S."/>
            <person name="Aerts A."/>
            <person name="Arnold G.J."/>
            <person name="Basu M.K."/>
            <person name="Bauer D.J."/>
            <person name="Caceres C.E."/>
            <person name="Carmel L."/>
            <person name="Casola C."/>
            <person name="Choi J.H."/>
            <person name="Detter J.C."/>
            <person name="Dong Q."/>
            <person name="Dusheyko S."/>
            <person name="Eads B.D."/>
            <person name="Frohlich T."/>
            <person name="Geiler-Samerotte K.A."/>
            <person name="Gerlach D."/>
            <person name="Hatcher P."/>
            <person name="Jogdeo S."/>
            <person name="Krijgsveld J."/>
            <person name="Kriventseva E.V."/>
            <person name="Kultz D."/>
            <person name="Laforsch C."/>
            <person name="Lindquist E."/>
            <person name="Lopez J."/>
            <person name="Manak J.R."/>
            <person name="Muller J."/>
            <person name="Pangilinan J."/>
            <person name="Patwardhan R.P."/>
            <person name="Pitluck S."/>
            <person name="Pritham E.J."/>
            <person name="Rechtsteiner A."/>
            <person name="Rho M."/>
            <person name="Rogozin I.B."/>
            <person name="Sakarya O."/>
            <person name="Salamov A."/>
            <person name="Schaack S."/>
            <person name="Shapiro H."/>
            <person name="Shiga Y."/>
            <person name="Skalitzky C."/>
            <person name="Smith Z."/>
            <person name="Souvorov A."/>
            <person name="Sung W."/>
            <person name="Tang Z."/>
            <person name="Tsuchiya D."/>
            <person name="Tu H."/>
            <person name="Vos H."/>
            <person name="Wang M."/>
            <person name="Wolf Y.I."/>
            <person name="Yamagata H."/>
            <person name="Yamada T."/>
            <person name="Ye Y."/>
            <person name="Shaw J.R."/>
            <person name="Andrews J."/>
            <person name="Crease T.J."/>
            <person name="Tang H."/>
            <person name="Lucas S.M."/>
            <person name="Robertson H.M."/>
            <person name="Bork P."/>
            <person name="Koonin E.V."/>
            <person name="Zdobnov E.M."/>
            <person name="Grigoriev I.V."/>
            <person name="Lynch M."/>
            <person name="Boore J.L."/>
        </authorList>
    </citation>
    <scope>NUCLEOTIDE SEQUENCE [LARGE SCALE GENOMIC DNA]</scope>
</reference>
<gene>
    <name evidence="5" type="ORF">DAPPUDRAFT_304539</name>
</gene>
<dbReference type="InterPro" id="IPR026928">
    <property type="entry name" value="FAX/IsoI-like"/>
</dbReference>
<proteinExistence type="inferred from homology"/>
<dbReference type="InterPro" id="IPR033468">
    <property type="entry name" value="Metaxin_GST"/>
</dbReference>
<dbReference type="SUPFAM" id="SSF52833">
    <property type="entry name" value="Thioredoxin-like"/>
    <property type="match status" value="1"/>
</dbReference>
<evidence type="ECO:0000313" key="5">
    <source>
        <dbReference type="EMBL" id="EFX64529.1"/>
    </source>
</evidence>
<dbReference type="CDD" id="cd03080">
    <property type="entry name" value="GST_N_Metaxin_like"/>
    <property type="match status" value="1"/>
</dbReference>
<keyword evidence="6" id="KW-1185">Reference proteome</keyword>
<dbReference type="GO" id="GO:0005737">
    <property type="term" value="C:cytoplasm"/>
    <property type="evidence" value="ECO:0000318"/>
    <property type="project" value="GO_Central"/>
</dbReference>
<organism evidence="5 6">
    <name type="scientific">Daphnia pulex</name>
    <name type="common">Water flea</name>
    <dbReference type="NCBI Taxonomy" id="6669"/>
    <lineage>
        <taxon>Eukaryota</taxon>
        <taxon>Metazoa</taxon>
        <taxon>Ecdysozoa</taxon>
        <taxon>Arthropoda</taxon>
        <taxon>Crustacea</taxon>
        <taxon>Branchiopoda</taxon>
        <taxon>Diplostraca</taxon>
        <taxon>Cladocera</taxon>
        <taxon>Anomopoda</taxon>
        <taxon>Daphniidae</taxon>
        <taxon>Daphnia</taxon>
    </lineage>
</organism>
<comment type="similarity">
    <text evidence="1">Belongs to the FAX family.</text>
</comment>
<dbReference type="Gene3D" id="3.40.30.10">
    <property type="entry name" value="Glutaredoxin"/>
    <property type="match status" value="1"/>
</dbReference>
<dbReference type="Pfam" id="PF17171">
    <property type="entry name" value="GST_C_6"/>
    <property type="match status" value="1"/>
</dbReference>
<dbReference type="Proteomes" id="UP000000305">
    <property type="component" value="Unassembled WGS sequence"/>
</dbReference>
<dbReference type="PANTHER" id="PTHR12289">
    <property type="entry name" value="METAXIN RELATED"/>
    <property type="match status" value="1"/>
</dbReference>
<dbReference type="PhylomeDB" id="E9HUQ9"/>
<feature type="compositionally biased region" description="Pro residues" evidence="2">
    <location>
        <begin position="65"/>
        <end position="76"/>
    </location>
</feature>
<dbReference type="OMA" id="VINICVR"/>
<dbReference type="SFLD" id="SFLDS00019">
    <property type="entry name" value="Glutathione_Transferase_(cytos"/>
    <property type="match status" value="1"/>
</dbReference>
<feature type="domain" description="Thioredoxin-like fold" evidence="4">
    <location>
        <begin position="104"/>
        <end position="196"/>
    </location>
</feature>
<evidence type="ECO:0000313" key="6">
    <source>
        <dbReference type="Proteomes" id="UP000000305"/>
    </source>
</evidence>
<dbReference type="HOGENOM" id="CLU_044137_0_0_1"/>
<evidence type="ECO:0000256" key="2">
    <source>
        <dbReference type="SAM" id="MobiDB-lite"/>
    </source>
</evidence>
<dbReference type="FunCoup" id="E9HUQ9">
    <property type="interactions" value="662"/>
</dbReference>
<evidence type="ECO:0000256" key="1">
    <source>
        <dbReference type="ARBA" id="ARBA00006475"/>
    </source>
</evidence>
<dbReference type="SUPFAM" id="SSF47616">
    <property type="entry name" value="GST C-terminal domain-like"/>
    <property type="match status" value="1"/>
</dbReference>
<evidence type="ECO:0000259" key="3">
    <source>
        <dbReference type="Pfam" id="PF17171"/>
    </source>
</evidence>
<dbReference type="InterPro" id="IPR036249">
    <property type="entry name" value="Thioredoxin-like_sf"/>
</dbReference>
<dbReference type="InterPro" id="IPR050931">
    <property type="entry name" value="Mito_Protein_Transport_Metaxin"/>
</dbReference>
<dbReference type="InParanoid" id="E9HUQ9"/>
<sequence>MSNDEKTTVAAPVDSVQQVNNKEVEEKQLIEEQAKNTEATNIDNGKSTQQVEATTDAAAKEATPNPAPPAPKPPKPAVHKDNFEKNVVYLYQFSRTKNIPSPSPFCLKVETWLRMAGIKYENVDHKMRYRSAKGQLPFVEVNGAEIADSAVIVKELGATFNTDMDAHLTSEQRNVAHATITMLESHYHWIDVWWRSKNQDAMLQAYKIDLQHMVGSKLPAALLKFYYCFSLRRRGMKKVRATGIGVHSPKEIIQMGKDDLKVLADMLGDKTFFFGEEPTTLDVVVFANVAQLAVVDKDVAHPLRDWVMEDGKNLVQHFERIKEK</sequence>
<feature type="compositionally biased region" description="Polar residues" evidence="2">
    <location>
        <begin position="36"/>
        <end position="51"/>
    </location>
</feature>
<dbReference type="OrthoDB" id="5809458at2759"/>
<dbReference type="PANTHER" id="PTHR12289:SF41">
    <property type="entry name" value="FAILED AXON CONNECTIONS-RELATED"/>
    <property type="match status" value="1"/>
</dbReference>
<name>E9HUQ9_DAPPU</name>
<feature type="domain" description="Metaxin glutathione S-transferase" evidence="3">
    <location>
        <begin position="256"/>
        <end position="321"/>
    </location>
</feature>
<dbReference type="SFLD" id="SFLDG01180">
    <property type="entry name" value="SUF1"/>
    <property type="match status" value="1"/>
</dbReference>
<dbReference type="Gene3D" id="1.20.1050.10">
    <property type="match status" value="1"/>
</dbReference>
<dbReference type="SFLD" id="SFLDG01200">
    <property type="entry name" value="SUF1.1"/>
    <property type="match status" value="1"/>
</dbReference>
<feature type="region of interest" description="Disordered" evidence="2">
    <location>
        <begin position="1"/>
        <end position="77"/>
    </location>
</feature>
<protein>
    <submittedName>
        <fullName evidence="5">Uncharacterized protein</fullName>
    </submittedName>
</protein>
<evidence type="ECO:0000259" key="4">
    <source>
        <dbReference type="Pfam" id="PF17172"/>
    </source>
</evidence>
<dbReference type="InterPro" id="IPR040079">
    <property type="entry name" value="Glutathione_S-Trfase"/>
</dbReference>
<accession>E9HUQ9</accession>
<feature type="compositionally biased region" description="Basic and acidic residues" evidence="2">
    <location>
        <begin position="22"/>
        <end position="35"/>
    </location>
</feature>
<dbReference type="Pfam" id="PF17172">
    <property type="entry name" value="GST_N_4"/>
    <property type="match status" value="1"/>
</dbReference>
<dbReference type="EMBL" id="GL732818">
    <property type="protein sequence ID" value="EFX64529.1"/>
    <property type="molecule type" value="Genomic_DNA"/>
</dbReference>
<feature type="compositionally biased region" description="Low complexity" evidence="2">
    <location>
        <begin position="52"/>
        <end position="64"/>
    </location>
</feature>
<dbReference type="InterPro" id="IPR036282">
    <property type="entry name" value="Glutathione-S-Trfase_C_sf"/>
</dbReference>